<dbReference type="AlphaFoldDB" id="I2E242"/>
<dbReference type="EMBL" id="JQ665880">
    <property type="protein sequence ID" value="AFJ91560.1"/>
    <property type="molecule type" value="Genomic_DNA"/>
</dbReference>
<gene>
    <name evidence="2" type="ORF">pHRC017_0520</name>
</gene>
<accession>I2E242</accession>
<proteinExistence type="predicted"/>
<sequence>MAGGQPNGKWNRAGNLNEWNSEAGRFARIHDPEGNPVEPWEPAQD</sequence>
<keyword evidence="2" id="KW-0614">Plasmid</keyword>
<keyword evidence="2" id="KW-0560">Oxidoreductase</keyword>
<geneLocation type="plasmid" evidence="2">
    <name>pHRC017</name>
</geneLocation>
<reference evidence="2" key="1">
    <citation type="journal article" date="2012" name="Mol. Plant Microbe Interact.">
        <title>Rhizobial plasmids that cause impaired symbiotic nitrogen fixation and enhanced host invasion.</title>
        <authorList>
            <person name="Crook M.B."/>
            <person name="Lindsay D.P."/>
            <person name="Biggs M.B."/>
            <person name="Bentley J.S."/>
            <person name="Price J.C."/>
            <person name="Clement S.C."/>
            <person name="Clement M.J."/>
            <person name="Long S.R."/>
            <person name="Griffitts J.S."/>
        </authorList>
    </citation>
    <scope>NUCLEOTIDE SEQUENCE</scope>
    <source>
        <strain evidence="2">C017</strain>
        <plasmid evidence="2">pHRC017</plasmid>
    </source>
</reference>
<feature type="region of interest" description="Disordered" evidence="1">
    <location>
        <begin position="1"/>
        <end position="45"/>
    </location>
</feature>
<keyword evidence="2" id="KW-0223">Dioxygenase</keyword>
<organism evidence="2">
    <name type="scientific">Rhizobium meliloti</name>
    <name type="common">Ensifer meliloti</name>
    <name type="synonym">Sinorhizobium meliloti</name>
    <dbReference type="NCBI Taxonomy" id="382"/>
    <lineage>
        <taxon>Bacteria</taxon>
        <taxon>Pseudomonadati</taxon>
        <taxon>Pseudomonadota</taxon>
        <taxon>Alphaproteobacteria</taxon>
        <taxon>Hyphomicrobiales</taxon>
        <taxon>Rhizobiaceae</taxon>
        <taxon>Sinorhizobium/Ensifer group</taxon>
        <taxon>Sinorhizobium</taxon>
    </lineage>
</organism>
<name>I2E242_RHIML</name>
<dbReference type="GO" id="GO:0051213">
    <property type="term" value="F:dioxygenase activity"/>
    <property type="evidence" value="ECO:0007669"/>
    <property type="project" value="UniProtKB-KW"/>
</dbReference>
<evidence type="ECO:0000256" key="1">
    <source>
        <dbReference type="SAM" id="MobiDB-lite"/>
    </source>
</evidence>
<protein>
    <submittedName>
        <fullName evidence="2">Glyoxalase/bleomycin resistance protein/dioxygenase</fullName>
    </submittedName>
</protein>
<evidence type="ECO:0000313" key="2">
    <source>
        <dbReference type="EMBL" id="AFJ91560.1"/>
    </source>
</evidence>